<dbReference type="AlphaFoldDB" id="A0AAD8B383"/>
<proteinExistence type="predicted"/>
<keyword evidence="1" id="KW-0472">Membrane</keyword>
<feature type="transmembrane region" description="Helical" evidence="1">
    <location>
        <begin position="96"/>
        <end position="119"/>
    </location>
</feature>
<protein>
    <submittedName>
        <fullName evidence="2">Thyrotropin-releasing hormone receptor</fullName>
    </submittedName>
</protein>
<dbReference type="SUPFAM" id="SSF81321">
    <property type="entry name" value="Family A G protein-coupled receptor-like"/>
    <property type="match status" value="1"/>
</dbReference>
<name>A0AAD8B383_BIOPF</name>
<evidence type="ECO:0000313" key="2">
    <source>
        <dbReference type="EMBL" id="KAK0047200.1"/>
    </source>
</evidence>
<keyword evidence="3" id="KW-1185">Reference proteome</keyword>
<reference evidence="2" key="1">
    <citation type="journal article" date="2023" name="PLoS Negl. Trop. Dis.">
        <title>A genome sequence for Biomphalaria pfeifferi, the major vector snail for the human-infecting parasite Schistosoma mansoni.</title>
        <authorList>
            <person name="Bu L."/>
            <person name="Lu L."/>
            <person name="Laidemitt M.R."/>
            <person name="Zhang S.M."/>
            <person name="Mutuku M."/>
            <person name="Mkoji G."/>
            <person name="Steinauer M."/>
            <person name="Loker E.S."/>
        </authorList>
    </citation>
    <scope>NUCLEOTIDE SEQUENCE</scope>
    <source>
        <strain evidence="2">KasaAsao</strain>
    </source>
</reference>
<keyword evidence="1" id="KW-0812">Transmembrane</keyword>
<keyword evidence="2" id="KW-0675">Receptor</keyword>
<dbReference type="Gene3D" id="1.20.1070.10">
    <property type="entry name" value="Rhodopsin 7-helix transmembrane proteins"/>
    <property type="match status" value="1"/>
</dbReference>
<comment type="caution">
    <text evidence="2">The sequence shown here is derived from an EMBL/GenBank/DDBJ whole genome shotgun (WGS) entry which is preliminary data.</text>
</comment>
<sequence>MAPTLFLVDLYWSVEPITNKTVLLYIYSTFYTSRFDSINQYFFMAFPNLLLTFTLCLTIVCSIVIGYKITLRRNSTLIQLSSSVSKQFKEVKVLKMLLTVCVVNCWVSLPTVIIDLFLLYSDTVKLVSNNFFNLLRSSYINLCQLNAIINFIIYVFMSSKFASTLNQVFLYFNKKRKK</sequence>
<evidence type="ECO:0000313" key="3">
    <source>
        <dbReference type="Proteomes" id="UP001233172"/>
    </source>
</evidence>
<dbReference type="EMBL" id="JASAOG010000154">
    <property type="protein sequence ID" value="KAK0047200.1"/>
    <property type="molecule type" value="Genomic_DNA"/>
</dbReference>
<feature type="transmembrane region" description="Helical" evidence="1">
    <location>
        <begin position="139"/>
        <end position="157"/>
    </location>
</feature>
<organism evidence="2 3">
    <name type="scientific">Biomphalaria pfeifferi</name>
    <name type="common">Bloodfluke planorb</name>
    <name type="synonym">Freshwater snail</name>
    <dbReference type="NCBI Taxonomy" id="112525"/>
    <lineage>
        <taxon>Eukaryota</taxon>
        <taxon>Metazoa</taxon>
        <taxon>Spiralia</taxon>
        <taxon>Lophotrochozoa</taxon>
        <taxon>Mollusca</taxon>
        <taxon>Gastropoda</taxon>
        <taxon>Heterobranchia</taxon>
        <taxon>Euthyneura</taxon>
        <taxon>Panpulmonata</taxon>
        <taxon>Hygrophila</taxon>
        <taxon>Lymnaeoidea</taxon>
        <taxon>Planorbidae</taxon>
        <taxon>Biomphalaria</taxon>
    </lineage>
</organism>
<keyword evidence="1" id="KW-1133">Transmembrane helix</keyword>
<gene>
    <name evidence="2" type="ORF">Bpfe_023331</name>
</gene>
<dbReference type="Proteomes" id="UP001233172">
    <property type="component" value="Unassembled WGS sequence"/>
</dbReference>
<feature type="transmembrane region" description="Helical" evidence="1">
    <location>
        <begin position="41"/>
        <end position="67"/>
    </location>
</feature>
<accession>A0AAD8B383</accession>
<evidence type="ECO:0000256" key="1">
    <source>
        <dbReference type="SAM" id="Phobius"/>
    </source>
</evidence>
<reference evidence="2" key="2">
    <citation type="submission" date="2023-04" db="EMBL/GenBank/DDBJ databases">
        <authorList>
            <person name="Bu L."/>
            <person name="Lu L."/>
            <person name="Laidemitt M.R."/>
            <person name="Zhang S.M."/>
            <person name="Mutuku M."/>
            <person name="Mkoji G."/>
            <person name="Steinauer M."/>
            <person name="Loker E.S."/>
        </authorList>
    </citation>
    <scope>NUCLEOTIDE SEQUENCE</scope>
    <source>
        <strain evidence="2">KasaAsao</strain>
        <tissue evidence="2">Whole Snail</tissue>
    </source>
</reference>